<name>A0ABM8W556_GIGMA</name>
<organism evidence="1 2">
    <name type="scientific">Gigaspora margarita</name>
    <dbReference type="NCBI Taxonomy" id="4874"/>
    <lineage>
        <taxon>Eukaryota</taxon>
        <taxon>Fungi</taxon>
        <taxon>Fungi incertae sedis</taxon>
        <taxon>Mucoromycota</taxon>
        <taxon>Glomeromycotina</taxon>
        <taxon>Glomeromycetes</taxon>
        <taxon>Diversisporales</taxon>
        <taxon>Gigasporaceae</taxon>
        <taxon>Gigaspora</taxon>
    </lineage>
</organism>
<accession>A0ABM8W556</accession>
<proteinExistence type="predicted"/>
<reference evidence="1 2" key="1">
    <citation type="submission" date="2021-06" db="EMBL/GenBank/DDBJ databases">
        <authorList>
            <person name="Kallberg Y."/>
            <person name="Tangrot J."/>
            <person name="Rosling A."/>
        </authorList>
    </citation>
    <scope>NUCLEOTIDE SEQUENCE [LARGE SCALE GENOMIC DNA]</scope>
    <source>
        <strain evidence="1 2">120-4 pot B 10/14</strain>
    </source>
</reference>
<sequence>MDKKQMLLGFSSKKSSMVITCDHGYHESYFTISSNKKYLYCENVLKLGIQTNISSLLLRLSKLDTKKSNLKEFIDADDNSPQDQRISDEYDILEVL</sequence>
<protein>
    <submittedName>
        <fullName evidence="1">29799_t:CDS:1</fullName>
    </submittedName>
</protein>
<dbReference type="Proteomes" id="UP000789901">
    <property type="component" value="Unassembled WGS sequence"/>
</dbReference>
<keyword evidence="2" id="KW-1185">Reference proteome</keyword>
<evidence type="ECO:0000313" key="2">
    <source>
        <dbReference type="Proteomes" id="UP000789901"/>
    </source>
</evidence>
<dbReference type="EMBL" id="CAJVQB010001247">
    <property type="protein sequence ID" value="CAG8527611.1"/>
    <property type="molecule type" value="Genomic_DNA"/>
</dbReference>
<comment type="caution">
    <text evidence="1">The sequence shown here is derived from an EMBL/GenBank/DDBJ whole genome shotgun (WGS) entry which is preliminary data.</text>
</comment>
<gene>
    <name evidence="1" type="ORF">GMARGA_LOCUS3466</name>
</gene>
<evidence type="ECO:0000313" key="1">
    <source>
        <dbReference type="EMBL" id="CAG8527611.1"/>
    </source>
</evidence>